<keyword evidence="3" id="KW-1185">Reference proteome</keyword>
<organism evidence="2 3">
    <name type="scientific">Mytilus galloprovincialis</name>
    <name type="common">Mediterranean mussel</name>
    <dbReference type="NCBI Taxonomy" id="29158"/>
    <lineage>
        <taxon>Eukaryota</taxon>
        <taxon>Metazoa</taxon>
        <taxon>Spiralia</taxon>
        <taxon>Lophotrochozoa</taxon>
        <taxon>Mollusca</taxon>
        <taxon>Bivalvia</taxon>
        <taxon>Autobranchia</taxon>
        <taxon>Pteriomorphia</taxon>
        <taxon>Mytilida</taxon>
        <taxon>Mytiloidea</taxon>
        <taxon>Mytilidae</taxon>
        <taxon>Mytilinae</taxon>
        <taxon>Mytilus</taxon>
    </lineage>
</organism>
<dbReference type="SUPFAM" id="SSF56219">
    <property type="entry name" value="DNase I-like"/>
    <property type="match status" value="1"/>
</dbReference>
<reference evidence="2" key="1">
    <citation type="submission" date="2018-11" db="EMBL/GenBank/DDBJ databases">
        <authorList>
            <person name="Alioto T."/>
            <person name="Alioto T."/>
        </authorList>
    </citation>
    <scope>NUCLEOTIDE SEQUENCE</scope>
</reference>
<dbReference type="Proteomes" id="UP000596742">
    <property type="component" value="Unassembled WGS sequence"/>
</dbReference>
<dbReference type="Pfam" id="PF03372">
    <property type="entry name" value="Exo_endo_phos"/>
    <property type="match status" value="1"/>
</dbReference>
<comment type="caution">
    <text evidence="2">The sequence shown here is derived from an EMBL/GenBank/DDBJ whole genome shotgun (WGS) entry which is preliminary data.</text>
</comment>
<dbReference type="EMBL" id="UYJE01003719">
    <property type="protein sequence ID" value="VDI21830.1"/>
    <property type="molecule type" value="Genomic_DNA"/>
</dbReference>
<sequence>MLKRHTEQIVEGFPMHIETQHLQSKIQSMENIYNLNRRVSDLEFNSLKQRLDALELSKQHWPSPQRTGNHQCHGYQNFIPGQHMNGYQSHIPNPHVNGYQNHKPAPQANGYQNHVPGLQVNGYQNHIPNPNSNGYQNYMHVPGPHGNGCHNHTPSSNADAGSYSNEIRNPQVYGYHLKPDMHMGTGQLTPNISIKESHQRGQLPQKVNMPHMHNHNRGAFFRGNKASEGPRIDPEPLQAFDIVSFNCKNVRNSMDCIKDILFKENSKIVCLQEHWLFNFEKNSLDGLFPECDWTAKLVDELNPIGPTQRPRGYGGVAILWREDIKHLIERT</sequence>
<gene>
    <name evidence="2" type="ORF">MGAL_10B003210</name>
</gene>
<dbReference type="GO" id="GO:0003824">
    <property type="term" value="F:catalytic activity"/>
    <property type="evidence" value="ECO:0007669"/>
    <property type="project" value="InterPro"/>
</dbReference>
<evidence type="ECO:0000313" key="2">
    <source>
        <dbReference type="EMBL" id="VDI21830.1"/>
    </source>
</evidence>
<dbReference type="AlphaFoldDB" id="A0A8B6DN99"/>
<protein>
    <recommendedName>
        <fullName evidence="1">Endonuclease/exonuclease/phosphatase domain-containing protein</fullName>
    </recommendedName>
</protein>
<proteinExistence type="predicted"/>
<dbReference type="OrthoDB" id="6188151at2759"/>
<accession>A0A8B6DN99</accession>
<dbReference type="InterPro" id="IPR005135">
    <property type="entry name" value="Endo/exonuclease/phosphatase"/>
</dbReference>
<evidence type="ECO:0000313" key="3">
    <source>
        <dbReference type="Proteomes" id="UP000596742"/>
    </source>
</evidence>
<dbReference type="Gene3D" id="3.60.10.10">
    <property type="entry name" value="Endonuclease/exonuclease/phosphatase"/>
    <property type="match status" value="1"/>
</dbReference>
<feature type="domain" description="Endonuclease/exonuclease/phosphatase" evidence="1">
    <location>
        <begin position="244"/>
        <end position="328"/>
    </location>
</feature>
<name>A0A8B6DN99_MYTGA</name>
<evidence type="ECO:0000259" key="1">
    <source>
        <dbReference type="Pfam" id="PF03372"/>
    </source>
</evidence>
<dbReference type="InterPro" id="IPR036691">
    <property type="entry name" value="Endo/exonu/phosph_ase_sf"/>
</dbReference>